<dbReference type="AlphaFoldDB" id="A0ABD5NR87"/>
<dbReference type="SUPFAM" id="SSF55961">
    <property type="entry name" value="Bet v1-like"/>
    <property type="match status" value="1"/>
</dbReference>
<dbReference type="RefSeq" id="WP_256532960.1">
    <property type="nucleotide sequence ID" value="NZ_CP101824.1"/>
</dbReference>
<proteinExistence type="predicted"/>
<dbReference type="Gene3D" id="3.30.530.20">
    <property type="match status" value="1"/>
</dbReference>
<reference evidence="1 2" key="1">
    <citation type="journal article" date="2019" name="Int. J. Syst. Evol. Microbiol.">
        <title>The Global Catalogue of Microorganisms (GCM) 10K type strain sequencing project: providing services to taxonomists for standard genome sequencing and annotation.</title>
        <authorList>
            <consortium name="The Broad Institute Genomics Platform"/>
            <consortium name="The Broad Institute Genome Sequencing Center for Infectious Disease"/>
            <person name="Wu L."/>
            <person name="Ma J."/>
        </authorList>
    </citation>
    <scope>NUCLEOTIDE SEQUENCE [LARGE SCALE GENOMIC DNA]</scope>
    <source>
        <strain evidence="1 2">IBRC-M 10256</strain>
    </source>
</reference>
<dbReference type="EMBL" id="JBHSAQ010000013">
    <property type="protein sequence ID" value="MFC3959445.1"/>
    <property type="molecule type" value="Genomic_DNA"/>
</dbReference>
<evidence type="ECO:0000313" key="2">
    <source>
        <dbReference type="Proteomes" id="UP001595846"/>
    </source>
</evidence>
<dbReference type="InterPro" id="IPR023393">
    <property type="entry name" value="START-like_dom_sf"/>
</dbReference>
<dbReference type="Proteomes" id="UP001595846">
    <property type="component" value="Unassembled WGS sequence"/>
</dbReference>
<sequence>MPTYQASSVIDAPFETVWGFYDDAAGLERLTPDWLGLREPTVIGPDGEPDPDTFRPGTTISLELAPLGISGLPGSSWVVEIVDREVEDERASFVDEQVGDGGPFAAWRHVHRFVDLGDETLLVDRITYRLPTAGDLPLATPALAALVWYRHRRTRKLLEAGRSQDVGP</sequence>
<keyword evidence="2" id="KW-1185">Reference proteome</keyword>
<comment type="caution">
    <text evidence="1">The sequence shown here is derived from an EMBL/GenBank/DDBJ whole genome shotgun (WGS) entry which is preliminary data.</text>
</comment>
<organism evidence="1 2">
    <name type="scientific">Halovivax cerinus</name>
    <dbReference type="NCBI Taxonomy" id="1487865"/>
    <lineage>
        <taxon>Archaea</taxon>
        <taxon>Methanobacteriati</taxon>
        <taxon>Methanobacteriota</taxon>
        <taxon>Stenosarchaea group</taxon>
        <taxon>Halobacteria</taxon>
        <taxon>Halobacteriales</taxon>
        <taxon>Natrialbaceae</taxon>
        <taxon>Halovivax</taxon>
    </lineage>
</organism>
<evidence type="ECO:0000313" key="1">
    <source>
        <dbReference type="EMBL" id="MFC3959445.1"/>
    </source>
</evidence>
<protein>
    <submittedName>
        <fullName evidence="1">Cyclase</fullName>
    </submittedName>
</protein>
<dbReference type="CDD" id="cd07820">
    <property type="entry name" value="SRPBCC_3"/>
    <property type="match status" value="1"/>
</dbReference>
<name>A0ABD5NR87_9EURY</name>
<accession>A0ABD5NR87</accession>
<dbReference type="GeneID" id="73902069"/>
<gene>
    <name evidence="1" type="ORF">ACFOUR_13865</name>
</gene>